<gene>
    <name evidence="6" type="primary">ccpA</name>
    <name evidence="6" type="ORF">Pla175_13300</name>
</gene>
<dbReference type="SUPFAM" id="SSF47413">
    <property type="entry name" value="lambda repressor-like DNA-binding domains"/>
    <property type="match status" value="1"/>
</dbReference>
<dbReference type="GO" id="GO:0003700">
    <property type="term" value="F:DNA-binding transcription factor activity"/>
    <property type="evidence" value="ECO:0007669"/>
    <property type="project" value="TreeGrafter"/>
</dbReference>
<dbReference type="InterPro" id="IPR010982">
    <property type="entry name" value="Lambda_DNA-bd_dom_sf"/>
</dbReference>
<dbReference type="CDD" id="cd01392">
    <property type="entry name" value="HTH_LacI"/>
    <property type="match status" value="1"/>
</dbReference>
<dbReference type="PANTHER" id="PTHR30146">
    <property type="entry name" value="LACI-RELATED TRANSCRIPTIONAL REPRESSOR"/>
    <property type="match status" value="1"/>
</dbReference>
<dbReference type="RefSeq" id="WP_145282375.1">
    <property type="nucleotide sequence ID" value="NZ_CP036291.1"/>
</dbReference>
<dbReference type="InterPro" id="IPR000843">
    <property type="entry name" value="HTH_LacI"/>
</dbReference>
<dbReference type="Gene3D" id="1.10.260.40">
    <property type="entry name" value="lambda repressor-like DNA-binding domains"/>
    <property type="match status" value="1"/>
</dbReference>
<dbReference type="Proteomes" id="UP000317429">
    <property type="component" value="Chromosome"/>
</dbReference>
<evidence type="ECO:0000313" key="7">
    <source>
        <dbReference type="Proteomes" id="UP000317429"/>
    </source>
</evidence>
<dbReference type="PROSITE" id="PS50932">
    <property type="entry name" value="HTH_LACI_2"/>
    <property type="match status" value="1"/>
</dbReference>
<dbReference type="AlphaFoldDB" id="A0A518D911"/>
<keyword evidence="1" id="KW-0805">Transcription regulation</keyword>
<evidence type="ECO:0000256" key="1">
    <source>
        <dbReference type="ARBA" id="ARBA00023015"/>
    </source>
</evidence>
<protein>
    <submittedName>
        <fullName evidence="6">Catabolite control protein A</fullName>
    </submittedName>
</protein>
<dbReference type="Pfam" id="PF13377">
    <property type="entry name" value="Peripla_BP_3"/>
    <property type="match status" value="1"/>
</dbReference>
<evidence type="ECO:0000256" key="4">
    <source>
        <dbReference type="SAM" id="MobiDB-lite"/>
    </source>
</evidence>
<keyword evidence="2" id="KW-0238">DNA-binding</keyword>
<dbReference type="Gene3D" id="3.40.50.2300">
    <property type="match status" value="2"/>
</dbReference>
<dbReference type="KEGG" id="pnd:Pla175_13300"/>
<dbReference type="EMBL" id="CP036291">
    <property type="protein sequence ID" value="QDU87963.1"/>
    <property type="molecule type" value="Genomic_DNA"/>
</dbReference>
<dbReference type="InterPro" id="IPR028082">
    <property type="entry name" value="Peripla_BP_I"/>
</dbReference>
<evidence type="ECO:0000313" key="6">
    <source>
        <dbReference type="EMBL" id="QDU87963.1"/>
    </source>
</evidence>
<dbReference type="Pfam" id="PF00356">
    <property type="entry name" value="LacI"/>
    <property type="match status" value="1"/>
</dbReference>
<keyword evidence="7" id="KW-1185">Reference proteome</keyword>
<sequence length="345" mass="38115">MSSVRAVAKKAGVSIATVSRVLNGSASVTPELRNRVLEVAATCDYAPTVGKIRASRIGLLYMDEFWLSSPYDSACIDGMGKAMRRSIYDFVILDFRRDRQAGEPLRQFLSRKGVSGAVVRSRLEFRGELVELAREGAPLVVLGDHFDCEQLRFVYAASSNASREAVEHLVSLGHKRIAFVGCDRDDGDHSDRMEAYREVLSDAGLFCDRDVYRVPPHRMDGSPLARRILSKADRPTAMFIADPLLAVGIVNEAHQMGVRVPEDLSVIGFDDSDTRNSVYPRMSAVCQDSSLIGELAFDAVRELCEGEPNLSSSTKQQEAWFEIHETTAPPPQKAKAFLPRSRSSD</sequence>
<evidence type="ECO:0000259" key="5">
    <source>
        <dbReference type="PROSITE" id="PS50932"/>
    </source>
</evidence>
<evidence type="ECO:0000256" key="3">
    <source>
        <dbReference type="ARBA" id="ARBA00023163"/>
    </source>
</evidence>
<evidence type="ECO:0000256" key="2">
    <source>
        <dbReference type="ARBA" id="ARBA00023125"/>
    </source>
</evidence>
<feature type="domain" description="HTH lacI-type" evidence="5">
    <location>
        <begin position="2"/>
        <end position="55"/>
    </location>
</feature>
<accession>A0A518D911</accession>
<dbReference type="CDD" id="cd06267">
    <property type="entry name" value="PBP1_LacI_sugar_binding-like"/>
    <property type="match status" value="1"/>
</dbReference>
<proteinExistence type="predicted"/>
<name>A0A518D911_9BACT</name>
<dbReference type="OrthoDB" id="269117at2"/>
<reference evidence="6 7" key="1">
    <citation type="submission" date="2019-02" db="EMBL/GenBank/DDBJ databases">
        <title>Deep-cultivation of Planctomycetes and their phenomic and genomic characterization uncovers novel biology.</title>
        <authorList>
            <person name="Wiegand S."/>
            <person name="Jogler M."/>
            <person name="Boedeker C."/>
            <person name="Pinto D."/>
            <person name="Vollmers J."/>
            <person name="Rivas-Marin E."/>
            <person name="Kohn T."/>
            <person name="Peeters S.H."/>
            <person name="Heuer A."/>
            <person name="Rast P."/>
            <person name="Oberbeckmann S."/>
            <person name="Bunk B."/>
            <person name="Jeske O."/>
            <person name="Meyerdierks A."/>
            <person name="Storesund J.E."/>
            <person name="Kallscheuer N."/>
            <person name="Luecker S."/>
            <person name="Lage O.M."/>
            <person name="Pohl T."/>
            <person name="Merkel B.J."/>
            <person name="Hornburger P."/>
            <person name="Mueller R.-W."/>
            <person name="Bruemmer F."/>
            <person name="Labrenz M."/>
            <person name="Spormann A.M."/>
            <person name="Op den Camp H."/>
            <person name="Overmann J."/>
            <person name="Amann R."/>
            <person name="Jetten M.S.M."/>
            <person name="Mascher T."/>
            <person name="Medema M.H."/>
            <person name="Devos D.P."/>
            <person name="Kaster A.-K."/>
            <person name="Ovreas L."/>
            <person name="Rohde M."/>
            <person name="Galperin M.Y."/>
            <person name="Jogler C."/>
        </authorList>
    </citation>
    <scope>NUCLEOTIDE SEQUENCE [LARGE SCALE GENOMIC DNA]</scope>
    <source>
        <strain evidence="6 7">Pla175</strain>
    </source>
</reference>
<feature type="region of interest" description="Disordered" evidence="4">
    <location>
        <begin position="325"/>
        <end position="345"/>
    </location>
</feature>
<dbReference type="InterPro" id="IPR046335">
    <property type="entry name" value="LacI/GalR-like_sensor"/>
</dbReference>
<dbReference type="GO" id="GO:0000976">
    <property type="term" value="F:transcription cis-regulatory region binding"/>
    <property type="evidence" value="ECO:0007669"/>
    <property type="project" value="TreeGrafter"/>
</dbReference>
<organism evidence="6 7">
    <name type="scientific">Pirellulimonas nuda</name>
    <dbReference type="NCBI Taxonomy" id="2528009"/>
    <lineage>
        <taxon>Bacteria</taxon>
        <taxon>Pseudomonadati</taxon>
        <taxon>Planctomycetota</taxon>
        <taxon>Planctomycetia</taxon>
        <taxon>Pirellulales</taxon>
        <taxon>Lacipirellulaceae</taxon>
        <taxon>Pirellulimonas</taxon>
    </lineage>
</organism>
<keyword evidence="3" id="KW-0804">Transcription</keyword>
<dbReference type="SUPFAM" id="SSF53822">
    <property type="entry name" value="Periplasmic binding protein-like I"/>
    <property type="match status" value="1"/>
</dbReference>
<dbReference type="SMART" id="SM00354">
    <property type="entry name" value="HTH_LACI"/>
    <property type="match status" value="1"/>
</dbReference>
<dbReference type="PANTHER" id="PTHR30146:SF105">
    <property type="entry name" value="CATABOLITE CONTROL PROTEIN B"/>
    <property type="match status" value="1"/>
</dbReference>